<organism evidence="1 2">
    <name type="scientific">Helicobacter pylori</name>
    <name type="common">Campylobacter pylori</name>
    <dbReference type="NCBI Taxonomy" id="210"/>
    <lineage>
        <taxon>Bacteria</taxon>
        <taxon>Pseudomonadati</taxon>
        <taxon>Campylobacterota</taxon>
        <taxon>Epsilonproteobacteria</taxon>
        <taxon>Campylobacterales</taxon>
        <taxon>Helicobacteraceae</taxon>
        <taxon>Helicobacter</taxon>
    </lineage>
</organism>
<feature type="non-terminal residue" evidence="1">
    <location>
        <position position="1"/>
    </location>
</feature>
<sequence length="70" mass="7720">LRSNAIGLAYPCEAPFSPDGAQGCPNVLDSFTRYLYHSINSANNLSLQYKREAGNSFGDPRLDFTLYTSI</sequence>
<reference evidence="1 2" key="1">
    <citation type="journal article" date="2017" name="Front. Cell. Infect. Microbiol.">
        <title>Whole Genome Sequence and Phylogenetic Analysis Show Helicobacter pylori Strains from Latin America Have Followed a Unique Evolution Pathway.</title>
        <authorList>
            <person name="Munoz-Ramirez Z.Y."/>
            <person name="Mendez-Tenorio A."/>
            <person name="Kato I."/>
            <person name="Bravo M.M."/>
            <person name="Rizzato C."/>
            <person name="Thorell K."/>
            <person name="Torres R.C."/>
            <person name="Aviles-Jimenez F."/>
            <person name="Camorlinga M."/>
            <person name="Canzian F."/>
            <person name="Torres J."/>
        </authorList>
    </citation>
    <scope>NUCLEOTIDE SEQUENCE [LARGE SCALE GENOMIC DNA]</scope>
    <source>
        <strain evidence="1 2">CM22351</strain>
    </source>
</reference>
<dbReference type="AlphaFoldDB" id="A0A4Y4XL23"/>
<comment type="caution">
    <text evidence="1">The sequence shown here is derived from an EMBL/GenBank/DDBJ whole genome shotgun (WGS) entry which is preliminary data.</text>
</comment>
<name>A0A4Y4XL23_HELPX</name>
<dbReference type="Proteomes" id="UP000319650">
    <property type="component" value="Unassembled WGS sequence"/>
</dbReference>
<evidence type="ECO:0000313" key="2">
    <source>
        <dbReference type="Proteomes" id="UP000319650"/>
    </source>
</evidence>
<proteinExistence type="predicted"/>
<evidence type="ECO:0008006" key="3">
    <source>
        <dbReference type="Google" id="ProtNLM"/>
    </source>
</evidence>
<protein>
    <recommendedName>
        <fullName evidence="3">TonB-dependent receptor</fullName>
    </recommendedName>
</protein>
<evidence type="ECO:0000313" key="1">
    <source>
        <dbReference type="EMBL" id="OOQ40551.1"/>
    </source>
</evidence>
<accession>A0A4Y4XL23</accession>
<gene>
    <name evidence="1" type="ORF">B0X64_03415</name>
</gene>
<feature type="non-terminal residue" evidence="1">
    <location>
        <position position="70"/>
    </location>
</feature>
<dbReference type="EMBL" id="MUPN01000334">
    <property type="protein sequence ID" value="OOQ40551.1"/>
    <property type="molecule type" value="Genomic_DNA"/>
</dbReference>